<keyword evidence="2" id="KW-1185">Reference proteome</keyword>
<dbReference type="STRING" id="1747903.ASR47_102412"/>
<evidence type="ECO:0000313" key="2">
    <source>
        <dbReference type="Proteomes" id="UP000092713"/>
    </source>
</evidence>
<comment type="caution">
    <text evidence="1">The sequence shown here is derived from an EMBL/GenBank/DDBJ whole genome shotgun (WGS) entry which is preliminary data.</text>
</comment>
<dbReference type="RefSeq" id="WP_065306281.1">
    <property type="nucleotide sequence ID" value="NZ_LOCQ01000039.1"/>
</dbReference>
<protein>
    <submittedName>
        <fullName evidence="1">Uncharacterized protein</fullName>
    </submittedName>
</protein>
<name>A0A1A7C5V9_9BURK</name>
<gene>
    <name evidence="1" type="ORF">ASR47_102412</name>
</gene>
<dbReference type="EMBL" id="LOCQ01000039">
    <property type="protein sequence ID" value="OBV41092.1"/>
    <property type="molecule type" value="Genomic_DNA"/>
</dbReference>
<dbReference type="OrthoDB" id="8753995at2"/>
<accession>A0A1A7C5V9</accession>
<evidence type="ECO:0000313" key="1">
    <source>
        <dbReference type="EMBL" id="OBV41092.1"/>
    </source>
</evidence>
<proteinExistence type="predicted"/>
<dbReference type="AlphaFoldDB" id="A0A1A7C5V9"/>
<organism evidence="1 2">
    <name type="scientific">Janthinobacterium psychrotolerans</name>
    <dbReference type="NCBI Taxonomy" id="1747903"/>
    <lineage>
        <taxon>Bacteria</taxon>
        <taxon>Pseudomonadati</taxon>
        <taxon>Pseudomonadota</taxon>
        <taxon>Betaproteobacteria</taxon>
        <taxon>Burkholderiales</taxon>
        <taxon>Oxalobacteraceae</taxon>
        <taxon>Janthinobacterium</taxon>
    </lineage>
</organism>
<reference evidence="1 2" key="1">
    <citation type="submission" date="2016-04" db="EMBL/GenBank/DDBJ databases">
        <title>Draft genome sequence of Janthinobacterium psychrotolerans sp. nov., isolated from freshwater sediments in Denmark.</title>
        <authorList>
            <person name="Gong X."/>
            <person name="Skrivergaard S."/>
            <person name="Korsgaard B.S."/>
            <person name="Schreiber L."/>
            <person name="Marshall I.P."/>
            <person name="Finster K."/>
            <person name="Schramm A."/>
        </authorList>
    </citation>
    <scope>NUCLEOTIDE SEQUENCE [LARGE SCALE GENOMIC DNA]</scope>
    <source>
        <strain evidence="1 2">S3-2</strain>
    </source>
</reference>
<sequence length="179" mass="19767">MTPPATPITATLAALASLVEALEAIESSHFGPQLAQAGTAHAYHDIALELAYASNSRWLRDTGDERVHRILNDIQPLLASINAFFRIKLWPTSTAQNQRWTHALSRDPAARYAVRDDGSLEISLLDASLHGELLSVRRLWSHVSNYSGSITAFELKLDADQLAECRQRLASLRSFPLPV</sequence>
<dbReference type="Proteomes" id="UP000092713">
    <property type="component" value="Unassembled WGS sequence"/>
</dbReference>